<evidence type="ECO:0000313" key="5">
    <source>
        <dbReference type="Proteomes" id="UP001141552"/>
    </source>
</evidence>
<dbReference type="Pfam" id="PF10536">
    <property type="entry name" value="PMD"/>
    <property type="match status" value="1"/>
</dbReference>
<reference evidence="4" key="1">
    <citation type="submission" date="2022-02" db="EMBL/GenBank/DDBJ databases">
        <authorList>
            <person name="Henning P.M."/>
            <person name="McCubbin A.G."/>
            <person name="Shore J.S."/>
        </authorList>
    </citation>
    <scope>NUCLEOTIDE SEQUENCE</scope>
    <source>
        <strain evidence="4">F60SS</strain>
        <tissue evidence="4">Leaves</tissue>
    </source>
</reference>
<sequence>MKPSSYQPGKSLLMVLACLLSCASGIGLAMHSSSQKVAITCCSPIGTELSTFGLNSCYNHKWKNVTSYTYFMEHAMDSKDPVEEETAFYLYWICKFLVCNRSGKIQTSFQCVADAIFCANGPIALAPFLLGLAYNCIGKSVTYSFNENVSGPLWLVVLWAQSYFPSIAARRNIVEVPGSTLSTKIHSYGDYIVSTQVQDCKITFEDCLDYLCDNKRKRQGKEWNPFLERRFGPDWLRAFTLDSDRDHVDSAQLELSQKEYSDRKSTILQVRKVRWFPSSDPLFDTWWRCCWKDLTLNLKEAREHFVSMFRNGPKRSLITTEKRPAQRRREMLYKEEEAEVSIGSAEEQFEKPTADESSTEDKKAMIVLDDEEAPLSSRFVLRKHCDGLIQSSPIQQKQSAPVNIEQRKKLKMKEAVDSVYHHLKDASEIPLLADLKKEVANAEDRLTPLWYSMNSAKADGEAISKWLQCSTGEKEAIIVSDDEKAPLFSPFEQKQSAPMNIEERRKELKRFLEIPIEAAYEAKQFGDMEQALDAVYHHSEDEIEKSVLADIKKHLANAIPLWSSMDSVKADREAISKQKSEVSGTLEQEKLALKTEELKLAELQCEEDWLEKELDRVRSLKRSTNVQVDGKKKKVVELEDVEKIIEKSLDAAQKKEKVTRFQWDKETVGRNETFKFAR</sequence>
<evidence type="ECO:0000313" key="4">
    <source>
        <dbReference type="EMBL" id="KAJ4848842.1"/>
    </source>
</evidence>
<keyword evidence="2" id="KW-0732">Signal</keyword>
<keyword evidence="5" id="KW-1185">Reference proteome</keyword>
<feature type="domain" description="Aminotransferase-like plant mobile" evidence="3">
    <location>
        <begin position="60"/>
        <end position="228"/>
    </location>
</feature>
<feature type="signal peptide" evidence="2">
    <location>
        <begin position="1"/>
        <end position="25"/>
    </location>
</feature>
<protein>
    <recommendedName>
        <fullName evidence="3">Aminotransferase-like plant mobile domain-containing protein</fullName>
    </recommendedName>
</protein>
<reference evidence="4" key="2">
    <citation type="journal article" date="2023" name="Plants (Basel)">
        <title>Annotation of the Turnera subulata (Passifloraceae) Draft Genome Reveals the S-Locus Evolved after the Divergence of Turneroideae from Passifloroideae in a Stepwise Manner.</title>
        <authorList>
            <person name="Henning P.M."/>
            <person name="Roalson E.H."/>
            <person name="Mir W."/>
            <person name="McCubbin A.G."/>
            <person name="Shore J.S."/>
        </authorList>
    </citation>
    <scope>NUCLEOTIDE SEQUENCE</scope>
    <source>
        <strain evidence="4">F60SS</strain>
    </source>
</reference>
<feature type="chain" id="PRO_5040436127" description="Aminotransferase-like plant mobile domain-containing protein" evidence="2">
    <location>
        <begin position="26"/>
        <end position="678"/>
    </location>
</feature>
<gene>
    <name evidence="4" type="ORF">Tsubulata_037991</name>
</gene>
<accession>A0A9Q0GHE8</accession>
<evidence type="ECO:0000256" key="1">
    <source>
        <dbReference type="SAM" id="Coils"/>
    </source>
</evidence>
<dbReference type="InterPro" id="IPR019557">
    <property type="entry name" value="AminoTfrase-like_pln_mobile"/>
</dbReference>
<evidence type="ECO:0000259" key="3">
    <source>
        <dbReference type="Pfam" id="PF10536"/>
    </source>
</evidence>
<proteinExistence type="predicted"/>
<keyword evidence="1" id="KW-0175">Coiled coil</keyword>
<feature type="non-terminal residue" evidence="4">
    <location>
        <position position="1"/>
    </location>
</feature>
<dbReference type="AlphaFoldDB" id="A0A9Q0GHE8"/>
<feature type="coiled-coil region" evidence="1">
    <location>
        <begin position="586"/>
        <end position="620"/>
    </location>
</feature>
<organism evidence="4 5">
    <name type="scientific">Turnera subulata</name>
    <dbReference type="NCBI Taxonomy" id="218843"/>
    <lineage>
        <taxon>Eukaryota</taxon>
        <taxon>Viridiplantae</taxon>
        <taxon>Streptophyta</taxon>
        <taxon>Embryophyta</taxon>
        <taxon>Tracheophyta</taxon>
        <taxon>Spermatophyta</taxon>
        <taxon>Magnoliopsida</taxon>
        <taxon>eudicotyledons</taxon>
        <taxon>Gunneridae</taxon>
        <taxon>Pentapetalae</taxon>
        <taxon>rosids</taxon>
        <taxon>fabids</taxon>
        <taxon>Malpighiales</taxon>
        <taxon>Passifloraceae</taxon>
        <taxon>Turnera</taxon>
    </lineage>
</organism>
<dbReference type="OrthoDB" id="837339at2759"/>
<dbReference type="Proteomes" id="UP001141552">
    <property type="component" value="Unassembled WGS sequence"/>
</dbReference>
<name>A0A9Q0GHE8_9ROSI</name>
<dbReference type="EMBL" id="JAKUCV010000790">
    <property type="protein sequence ID" value="KAJ4848842.1"/>
    <property type="molecule type" value="Genomic_DNA"/>
</dbReference>
<evidence type="ECO:0000256" key="2">
    <source>
        <dbReference type="SAM" id="SignalP"/>
    </source>
</evidence>
<comment type="caution">
    <text evidence="4">The sequence shown here is derived from an EMBL/GenBank/DDBJ whole genome shotgun (WGS) entry which is preliminary data.</text>
</comment>